<accession>A0A7T3RD59</accession>
<evidence type="ECO:0000313" key="2">
    <source>
        <dbReference type="EMBL" id="QQA00946.1"/>
    </source>
</evidence>
<proteinExistence type="predicted"/>
<dbReference type="Pfam" id="PF26331">
    <property type="entry name" value="DUF8086"/>
    <property type="match status" value="1"/>
</dbReference>
<feature type="signal peptide" evidence="1">
    <location>
        <begin position="1"/>
        <end position="19"/>
    </location>
</feature>
<dbReference type="EMBL" id="CP064936">
    <property type="protein sequence ID" value="QQA00946.1"/>
    <property type="molecule type" value="Genomic_DNA"/>
</dbReference>
<name>A0A7T3RD59_9SPIR</name>
<dbReference type="AlphaFoldDB" id="A0A7T3RD59"/>
<evidence type="ECO:0000313" key="3">
    <source>
        <dbReference type="Proteomes" id="UP000595224"/>
    </source>
</evidence>
<gene>
    <name evidence="2" type="ORF">IWA51_11945</name>
</gene>
<dbReference type="RefSeq" id="WP_198442561.1">
    <property type="nucleotide sequence ID" value="NZ_CBCSHE010000005.1"/>
</dbReference>
<dbReference type="PROSITE" id="PS51257">
    <property type="entry name" value="PROKAR_LIPOPROTEIN"/>
    <property type="match status" value="1"/>
</dbReference>
<dbReference type="Proteomes" id="UP000595224">
    <property type="component" value="Chromosome"/>
</dbReference>
<evidence type="ECO:0000256" key="1">
    <source>
        <dbReference type="SAM" id="SignalP"/>
    </source>
</evidence>
<organism evidence="2 3">
    <name type="scientific">Treponema peruense</name>
    <dbReference type="NCBI Taxonomy" id="2787628"/>
    <lineage>
        <taxon>Bacteria</taxon>
        <taxon>Pseudomonadati</taxon>
        <taxon>Spirochaetota</taxon>
        <taxon>Spirochaetia</taxon>
        <taxon>Spirochaetales</taxon>
        <taxon>Treponemataceae</taxon>
        <taxon>Treponema</taxon>
    </lineage>
</organism>
<protein>
    <recommendedName>
        <fullName evidence="4">Lipoprotein</fullName>
    </recommendedName>
</protein>
<dbReference type="KEGG" id="tper:IWA51_11945"/>
<keyword evidence="1" id="KW-0732">Signal</keyword>
<keyword evidence="3" id="KW-1185">Reference proteome</keyword>
<reference evidence="2 3" key="1">
    <citation type="submission" date="2020-11" db="EMBL/GenBank/DDBJ databases">
        <title>Treponema Peruensis nv. sp., first commensal Treponema isolated from human feces.</title>
        <authorList>
            <person name="Belkhou C."/>
            <person name="Raes J."/>
        </authorList>
    </citation>
    <scope>NUCLEOTIDE SEQUENCE [LARGE SCALE GENOMIC DNA]</scope>
    <source>
        <strain evidence="2 3">RCC2812</strain>
    </source>
</reference>
<evidence type="ECO:0008006" key="4">
    <source>
        <dbReference type="Google" id="ProtNLM"/>
    </source>
</evidence>
<sequence>MFKKTYFVFIAVFIFTLTAVSCSSKKSGSEQQPPAKLSVKNHIWYYFTADGFEKTDLPQNAPKTAECPWTEARRISSAASSVSENSGAHSYAVVNKLGILSFESDGPHLYKDVSFFSEYSAGSLVFSAGKPVFNLYRSTFFNEVAASSSNASRPFLVEFNPESGMFFPLVTYENLGLLPADQITGFFWNGTTWSCSVKKTEAGKVSFSYFFWEPPVALTELSPALSYETFIFSPCTEAQYRKINLPLLFDAAPAGLAELLSPIPEEFSFYVSWRDNSGTSPVNYFQQGSGGITLNAKAARIPVEQYTAAVFSDGTVYIKKDSAAQQAAFRLPKLPAGFCYGEFAVADGMLYVAWEETSFFKTGRAGFISVGLSEVMDLINSAGIASSN</sequence>
<dbReference type="InterPro" id="IPR058399">
    <property type="entry name" value="DUF8086"/>
</dbReference>
<feature type="chain" id="PRO_5032331245" description="Lipoprotein" evidence="1">
    <location>
        <begin position="20"/>
        <end position="388"/>
    </location>
</feature>